<dbReference type="AlphaFoldDB" id="T1JUS7"/>
<reference evidence="3" key="1">
    <citation type="submission" date="2011-08" db="EMBL/GenBank/DDBJ databases">
        <authorList>
            <person name="Rombauts S."/>
        </authorList>
    </citation>
    <scope>NUCLEOTIDE SEQUENCE</scope>
    <source>
        <strain evidence="3">London</strain>
    </source>
</reference>
<dbReference type="Proteomes" id="UP000015104">
    <property type="component" value="Unassembled WGS sequence"/>
</dbReference>
<accession>T1JUS7</accession>
<name>T1JUS7_TETUR</name>
<dbReference type="EMBL" id="CAEY01000783">
    <property type="status" value="NOT_ANNOTATED_CDS"/>
    <property type="molecule type" value="Genomic_DNA"/>
</dbReference>
<organism evidence="2 3">
    <name type="scientific">Tetranychus urticae</name>
    <name type="common">Two-spotted spider mite</name>
    <dbReference type="NCBI Taxonomy" id="32264"/>
    <lineage>
        <taxon>Eukaryota</taxon>
        <taxon>Metazoa</taxon>
        <taxon>Ecdysozoa</taxon>
        <taxon>Arthropoda</taxon>
        <taxon>Chelicerata</taxon>
        <taxon>Arachnida</taxon>
        <taxon>Acari</taxon>
        <taxon>Acariformes</taxon>
        <taxon>Trombidiformes</taxon>
        <taxon>Prostigmata</taxon>
        <taxon>Eleutherengona</taxon>
        <taxon>Raphignathae</taxon>
        <taxon>Tetranychoidea</taxon>
        <taxon>Tetranychidae</taxon>
        <taxon>Tetranychus</taxon>
    </lineage>
</organism>
<keyword evidence="1" id="KW-0472">Membrane</keyword>
<proteinExistence type="predicted"/>
<evidence type="ECO:0000313" key="3">
    <source>
        <dbReference type="Proteomes" id="UP000015104"/>
    </source>
</evidence>
<keyword evidence="1" id="KW-0812">Transmembrane</keyword>
<dbReference type="HOGENOM" id="CLU_3052911_0_0_1"/>
<keyword evidence="3" id="KW-1185">Reference proteome</keyword>
<sequence>MDDDGNELDGFDDVVNVVGAVVAVAVAVAVEQHLLVIAVVELLSDYLVVDLIQC</sequence>
<dbReference type="EnsemblMetazoa" id="tetur02g02020.1">
    <property type="protein sequence ID" value="tetur02g02020.1"/>
    <property type="gene ID" value="tetur02g02020"/>
</dbReference>
<evidence type="ECO:0000256" key="1">
    <source>
        <dbReference type="SAM" id="Phobius"/>
    </source>
</evidence>
<keyword evidence="1" id="KW-1133">Transmembrane helix</keyword>
<reference evidence="2" key="2">
    <citation type="submission" date="2015-06" db="UniProtKB">
        <authorList>
            <consortium name="EnsemblMetazoa"/>
        </authorList>
    </citation>
    <scope>IDENTIFICATION</scope>
</reference>
<evidence type="ECO:0000313" key="2">
    <source>
        <dbReference type="EnsemblMetazoa" id="tetur02g02020.1"/>
    </source>
</evidence>
<protein>
    <submittedName>
        <fullName evidence="2">Uncharacterized protein</fullName>
    </submittedName>
</protein>
<feature type="transmembrane region" description="Helical" evidence="1">
    <location>
        <begin position="20"/>
        <end position="43"/>
    </location>
</feature>